<evidence type="ECO:0000259" key="3">
    <source>
        <dbReference type="Pfam" id="PF16315"/>
    </source>
</evidence>
<keyword evidence="1" id="KW-0732">Signal</keyword>
<name>A0ABP8C3D9_9FLAO</name>
<dbReference type="Proteomes" id="UP001501496">
    <property type="component" value="Unassembled WGS sequence"/>
</dbReference>
<organism evidence="4 5">
    <name type="scientific">Postechiella marina</name>
    <dbReference type="NCBI Taxonomy" id="943941"/>
    <lineage>
        <taxon>Bacteria</taxon>
        <taxon>Pseudomonadati</taxon>
        <taxon>Bacteroidota</taxon>
        <taxon>Flavobacteriia</taxon>
        <taxon>Flavobacteriales</taxon>
        <taxon>Flavobacteriaceae</taxon>
        <taxon>Postechiella</taxon>
    </lineage>
</organism>
<evidence type="ECO:0000256" key="1">
    <source>
        <dbReference type="SAM" id="SignalP"/>
    </source>
</evidence>
<evidence type="ECO:0000259" key="2">
    <source>
        <dbReference type="Pfam" id="PF12708"/>
    </source>
</evidence>
<dbReference type="Pfam" id="PF12708">
    <property type="entry name" value="Pect-lyase_RHGA_epim"/>
    <property type="match status" value="1"/>
</dbReference>
<dbReference type="RefSeq" id="WP_344786836.1">
    <property type="nucleotide sequence ID" value="NZ_BAABCA010000002.1"/>
</dbReference>
<gene>
    <name evidence="4" type="ORF">GCM10022291_08420</name>
</gene>
<accession>A0ABP8C3D9</accession>
<feature type="signal peptide" evidence="1">
    <location>
        <begin position="1"/>
        <end position="20"/>
    </location>
</feature>
<sequence>MKNNVLYLSFMCLVFLNCKAQTKTVWEDFVEAKKTGATPILPDFSYAGYKYSEEPIPVVGYKIFDVTNFGAIPNDQKSDKTAINLAIKSASEHGEGVIYFPKGKYFINTENDDNSLITIESSKIVFRGEDQANTVLFFDRDLPPLNPDQLWTCPFAIKVTTKAKDKFISNITSNSKRETNTIEVEDASKIKKGDWLIVKVKNNSKAILDYDISPLIPDKEWTSILKDGVEVNERHQVESVKGNTVTFVSPIHYDINAKHNWKVYSFAHLNHVGFENLTFEGNWKKEFVHHRSAQDDGGWSILSISKAVNSWIKDCTFKNVNRVAGFSSSAACTALHIKIEGAIGHASLHSAGSTGILLAKINDKAGMHHAVGVGGGSTSGTVIWRSNYPAHTCFESHASQPRNTLFDNVEGGFFQGRAGGARKNLPNHGRYLVLWNYNEIDEAESDFRFVATDTWFWRIVPPIIVGFHGSGTTFNKDEVQVLESLGTPVKPESLFEEQLKLRLGKLPEWLNHIKN</sequence>
<evidence type="ECO:0008006" key="6">
    <source>
        <dbReference type="Google" id="ProtNLM"/>
    </source>
</evidence>
<feature type="domain" description="Rhamnogalacturonase A/B/Epimerase-like pectate lyase" evidence="2">
    <location>
        <begin position="64"/>
        <end position="111"/>
    </location>
</feature>
<dbReference type="SUPFAM" id="SSF51126">
    <property type="entry name" value="Pectin lyase-like"/>
    <property type="match status" value="1"/>
</dbReference>
<dbReference type="InterPro" id="IPR011050">
    <property type="entry name" value="Pectin_lyase_fold/virulence"/>
</dbReference>
<reference evidence="5" key="1">
    <citation type="journal article" date="2019" name="Int. J. Syst. Evol. Microbiol.">
        <title>The Global Catalogue of Microorganisms (GCM) 10K type strain sequencing project: providing services to taxonomists for standard genome sequencing and annotation.</title>
        <authorList>
            <consortium name="The Broad Institute Genomics Platform"/>
            <consortium name="The Broad Institute Genome Sequencing Center for Infectious Disease"/>
            <person name="Wu L."/>
            <person name="Ma J."/>
        </authorList>
    </citation>
    <scope>NUCLEOTIDE SEQUENCE [LARGE SCALE GENOMIC DNA]</scope>
    <source>
        <strain evidence="5">JCM 17630</strain>
    </source>
</reference>
<keyword evidence="5" id="KW-1185">Reference proteome</keyword>
<protein>
    <recommendedName>
        <fullName evidence="6">DUF4955 domain-containing protein</fullName>
    </recommendedName>
</protein>
<dbReference type="InterPro" id="IPR024535">
    <property type="entry name" value="RHGA/B-epi-like_pectate_lyase"/>
</dbReference>
<dbReference type="InterPro" id="IPR012334">
    <property type="entry name" value="Pectin_lyas_fold"/>
</dbReference>
<evidence type="ECO:0000313" key="4">
    <source>
        <dbReference type="EMBL" id="GAA4232828.1"/>
    </source>
</evidence>
<feature type="chain" id="PRO_5046460647" description="DUF4955 domain-containing protein" evidence="1">
    <location>
        <begin position="21"/>
        <end position="515"/>
    </location>
</feature>
<proteinExistence type="predicted"/>
<feature type="domain" description="DUF4955" evidence="3">
    <location>
        <begin position="366"/>
        <end position="512"/>
    </location>
</feature>
<comment type="caution">
    <text evidence="4">The sequence shown here is derived from an EMBL/GenBank/DDBJ whole genome shotgun (WGS) entry which is preliminary data.</text>
</comment>
<dbReference type="Pfam" id="PF16315">
    <property type="entry name" value="DUF4955"/>
    <property type="match status" value="1"/>
</dbReference>
<evidence type="ECO:0000313" key="5">
    <source>
        <dbReference type="Proteomes" id="UP001501496"/>
    </source>
</evidence>
<dbReference type="Gene3D" id="2.160.20.10">
    <property type="entry name" value="Single-stranded right-handed beta-helix, Pectin lyase-like"/>
    <property type="match status" value="1"/>
</dbReference>
<dbReference type="InterPro" id="IPR032532">
    <property type="entry name" value="DUF4955"/>
</dbReference>
<dbReference type="EMBL" id="BAABCA010000002">
    <property type="protein sequence ID" value="GAA4232828.1"/>
    <property type="molecule type" value="Genomic_DNA"/>
</dbReference>